<evidence type="ECO:0000313" key="2">
    <source>
        <dbReference type="EMBL" id="OIR03619.1"/>
    </source>
</evidence>
<evidence type="ECO:0000256" key="1">
    <source>
        <dbReference type="SAM" id="MobiDB-lite"/>
    </source>
</evidence>
<accession>A0A1J5S6R7</accession>
<name>A0A1J5S6R7_9ZZZZ</name>
<sequence>MDLNLQPLATACHVTGEPFADGVRVASFLVSTPGSADIARFDLLESAASQFQAPGPVICRWVQPFKPRKAGENADRTLKLTAESLFLTLADPTTEPTEESTRLLQFLALMLERKKILRPKGLTADGARQRLEHARSKQMFEIPAAELSPEFFVQVQEQLSVLVGPKKSAEPRPTEAPPEAPAESSPAPQA</sequence>
<gene>
    <name evidence="2" type="ORF">GALL_142410</name>
</gene>
<proteinExistence type="predicted"/>
<feature type="compositionally biased region" description="Low complexity" evidence="1">
    <location>
        <begin position="181"/>
        <end position="190"/>
    </location>
</feature>
<protein>
    <submittedName>
        <fullName evidence="2">Uncharacterized protein</fullName>
    </submittedName>
</protein>
<organism evidence="2">
    <name type="scientific">mine drainage metagenome</name>
    <dbReference type="NCBI Taxonomy" id="410659"/>
    <lineage>
        <taxon>unclassified sequences</taxon>
        <taxon>metagenomes</taxon>
        <taxon>ecological metagenomes</taxon>
    </lineage>
</organism>
<dbReference type="AlphaFoldDB" id="A0A1J5S6R7"/>
<dbReference type="EMBL" id="MLJW01000064">
    <property type="protein sequence ID" value="OIR03619.1"/>
    <property type="molecule type" value="Genomic_DNA"/>
</dbReference>
<comment type="caution">
    <text evidence="2">The sequence shown here is derived from an EMBL/GenBank/DDBJ whole genome shotgun (WGS) entry which is preliminary data.</text>
</comment>
<reference evidence="2" key="1">
    <citation type="submission" date="2016-10" db="EMBL/GenBank/DDBJ databases">
        <title>Sequence of Gallionella enrichment culture.</title>
        <authorList>
            <person name="Poehlein A."/>
            <person name="Muehling M."/>
            <person name="Daniel R."/>
        </authorList>
    </citation>
    <scope>NUCLEOTIDE SEQUENCE</scope>
</reference>
<feature type="region of interest" description="Disordered" evidence="1">
    <location>
        <begin position="164"/>
        <end position="190"/>
    </location>
</feature>